<dbReference type="InterPro" id="IPR000905">
    <property type="entry name" value="Gcp-like_dom"/>
</dbReference>
<dbReference type="SUPFAM" id="SSF53067">
    <property type="entry name" value="Actin-like ATPase domain"/>
    <property type="match status" value="2"/>
</dbReference>
<dbReference type="Gene3D" id="3.30.420.40">
    <property type="match status" value="2"/>
</dbReference>
<dbReference type="EMBL" id="QOVN01000003">
    <property type="protein sequence ID" value="RXG29450.1"/>
    <property type="molecule type" value="Genomic_DNA"/>
</dbReference>
<reference evidence="2 5" key="3">
    <citation type="submission" date="2018-07" db="EMBL/GenBank/DDBJ databases">
        <title>Leeuwenhoekiella genomics.</title>
        <authorList>
            <person name="Tahon G."/>
            <person name="Willems A."/>
        </authorList>
    </citation>
    <scope>NUCLEOTIDE SEQUENCE [LARGE SCALE GENOMIC DNA]</scope>
    <source>
        <strain evidence="2 5">LMG 24856</strain>
    </source>
</reference>
<dbReference type="Proteomes" id="UP000290037">
    <property type="component" value="Unassembled WGS sequence"/>
</dbReference>
<dbReference type="CDD" id="cd24032">
    <property type="entry name" value="ASKHA_NBD_TsaB"/>
    <property type="match status" value="1"/>
</dbReference>
<dbReference type="InterPro" id="IPR022496">
    <property type="entry name" value="T6A_TsaB"/>
</dbReference>
<dbReference type="EMBL" id="FQXT01000004">
    <property type="protein sequence ID" value="SHI14730.1"/>
    <property type="molecule type" value="Genomic_DNA"/>
</dbReference>
<dbReference type="STRING" id="573501.SAMN04487999_2275"/>
<reference evidence="4" key="2">
    <citation type="submission" date="2016-11" db="EMBL/GenBank/DDBJ databases">
        <authorList>
            <person name="Varghese N."/>
            <person name="Submissions S."/>
        </authorList>
    </citation>
    <scope>NUCLEOTIDE SEQUENCE [LARGE SCALE GENOMIC DNA]</scope>
    <source>
        <strain evidence="4">DSM 19859</strain>
    </source>
</reference>
<proteinExistence type="predicted"/>
<evidence type="ECO:0000313" key="5">
    <source>
        <dbReference type="Proteomes" id="UP000290037"/>
    </source>
</evidence>
<evidence type="ECO:0000313" key="2">
    <source>
        <dbReference type="EMBL" id="RXG29450.1"/>
    </source>
</evidence>
<reference evidence="3" key="1">
    <citation type="submission" date="2016-11" db="EMBL/GenBank/DDBJ databases">
        <authorList>
            <person name="Jaros S."/>
            <person name="Januszkiewicz K."/>
            <person name="Wedrychowicz H."/>
        </authorList>
    </citation>
    <scope>NUCLEOTIDE SEQUENCE [LARGE SCALE GENOMIC DNA]</scope>
    <source>
        <strain evidence="3">DSM 19859</strain>
    </source>
</reference>
<dbReference type="NCBIfam" id="TIGR03725">
    <property type="entry name" value="T6A_YeaZ"/>
    <property type="match status" value="1"/>
</dbReference>
<dbReference type="Pfam" id="PF00814">
    <property type="entry name" value="TsaD"/>
    <property type="match status" value="1"/>
</dbReference>
<keyword evidence="5" id="KW-1185">Reference proteome</keyword>
<dbReference type="GO" id="GO:0005829">
    <property type="term" value="C:cytosol"/>
    <property type="evidence" value="ECO:0007669"/>
    <property type="project" value="TreeGrafter"/>
</dbReference>
<evidence type="ECO:0000313" key="4">
    <source>
        <dbReference type="Proteomes" id="UP000184240"/>
    </source>
</evidence>
<organism evidence="3 4">
    <name type="scientific">Leeuwenhoekiella palythoae</name>
    <dbReference type="NCBI Taxonomy" id="573501"/>
    <lineage>
        <taxon>Bacteria</taxon>
        <taxon>Pseudomonadati</taxon>
        <taxon>Bacteroidota</taxon>
        <taxon>Flavobacteriia</taxon>
        <taxon>Flavobacteriales</taxon>
        <taxon>Flavobacteriaceae</taxon>
        <taxon>Leeuwenhoekiella</taxon>
    </lineage>
</organism>
<protein>
    <submittedName>
        <fullName evidence="3">tRNA threonylcarbamoyladenosine biosynthesis protein TsaB</fullName>
    </submittedName>
</protein>
<name>A0A1M5YS97_9FLAO</name>
<dbReference type="PANTHER" id="PTHR11735:SF11">
    <property type="entry name" value="TRNA THREONYLCARBAMOYLADENOSINE BIOSYNTHESIS PROTEIN TSAB"/>
    <property type="match status" value="1"/>
</dbReference>
<accession>A0A1M5YS97</accession>
<dbReference type="Proteomes" id="UP000184240">
    <property type="component" value="Unassembled WGS sequence"/>
</dbReference>
<dbReference type="AlphaFoldDB" id="A0A1M5YS97"/>
<dbReference type="GO" id="GO:0002949">
    <property type="term" value="P:tRNA threonylcarbamoyladenosine modification"/>
    <property type="evidence" value="ECO:0007669"/>
    <property type="project" value="InterPro"/>
</dbReference>
<gene>
    <name evidence="2" type="ORF">DSM01_1550</name>
    <name evidence="3" type="ORF">SAMN04487999_2275</name>
</gene>
<dbReference type="InterPro" id="IPR043129">
    <property type="entry name" value="ATPase_NBD"/>
</dbReference>
<evidence type="ECO:0000259" key="1">
    <source>
        <dbReference type="Pfam" id="PF00814"/>
    </source>
</evidence>
<evidence type="ECO:0000313" key="3">
    <source>
        <dbReference type="EMBL" id="SHI14730.1"/>
    </source>
</evidence>
<feature type="domain" description="Gcp-like" evidence="1">
    <location>
        <begin position="36"/>
        <end position="216"/>
    </location>
</feature>
<dbReference type="RefSeq" id="WP_072983153.1">
    <property type="nucleotide sequence ID" value="NZ_FQXT01000004.1"/>
</dbReference>
<dbReference type="PANTHER" id="PTHR11735">
    <property type="entry name" value="TRNA N6-ADENOSINE THREONYLCARBAMOYLTRANSFERASE"/>
    <property type="match status" value="1"/>
</dbReference>
<sequence length="224" mass="24598">MALILCLETTTTNCSVALSRDGNVIALKEDMGLNYSHAERLHQYIDAVLAEASLNKQDLDAVAVSKGPGSYTGLRIGVSSAKGLCFALDIPLIATNTLKALAMQADTTDVQTIIPVLDARRMEVYSAIFDAEFKELRGIEAQIIEEDSFQEQLTNGKCLFIGNGSEKLKDILNHTNAHFATEALPSAREMAHLAEAKYKISDTEDVAYFEPFYLKDFLVTKSKK</sequence>
<dbReference type="OrthoDB" id="9784166at2"/>